<dbReference type="Proteomes" id="UP000356253">
    <property type="component" value="Unassembled WGS sequence"/>
</dbReference>
<keyword evidence="2" id="KW-1185">Reference proteome</keyword>
<name>A0AC61Y7M7_9FLAO</name>
<dbReference type="EMBL" id="CABVMM010000005">
    <property type="protein sequence ID" value="VVV00190.1"/>
    <property type="molecule type" value="Genomic_DNA"/>
</dbReference>
<comment type="caution">
    <text evidence="1">The sequence shown here is derived from an EMBL/GenBank/DDBJ whole genome shotgun (WGS) entry which is preliminary data.</text>
</comment>
<gene>
    <name evidence="1" type="ORF">FVB9532_01455</name>
</gene>
<sequence length="278" mass="31015">MKKVSLMLASAMVIFATSCKENKKEAENDMENSTMSEESSAMDDTENGEKEITLSALENSPAYENASLTLITPTEDKVADGKGIDFSFDVQNYELGVQTEGAQERMLANSAKGQHIHFIVDNDPYSAHYEPNFTKDLEPGNHVLVAFLSRSYHEAVKNKNSFVVKKLTVGEAKDDELGNIDISKPQLIYSRPKGTYSGKDTEKVMLDFFLLNTDLSPDGNKVRATINGQEFMIDEWEPKLMEGLPMGENTIKLELLDKEGNLIESPFNPVERTVTLEK</sequence>
<accession>A0AC61Y7M7</accession>
<organism evidence="1 2">
    <name type="scientific">Mesonia oceanica</name>
    <dbReference type="NCBI Taxonomy" id="2687242"/>
    <lineage>
        <taxon>Bacteria</taxon>
        <taxon>Pseudomonadati</taxon>
        <taxon>Bacteroidota</taxon>
        <taxon>Flavobacteriia</taxon>
        <taxon>Flavobacteriales</taxon>
        <taxon>Flavobacteriaceae</taxon>
        <taxon>Mesonia</taxon>
    </lineage>
</organism>
<reference evidence="1" key="1">
    <citation type="submission" date="2019-09" db="EMBL/GenBank/DDBJ databases">
        <authorList>
            <person name="Rodrigo-Torres L."/>
            <person name="Arahal R. D."/>
            <person name="Lucena T."/>
        </authorList>
    </citation>
    <scope>NUCLEOTIDE SEQUENCE</scope>
    <source>
        <strain evidence="1">ISS653</strain>
    </source>
</reference>
<protein>
    <submittedName>
        <fullName evidence="1">Uncharacterized protein</fullName>
    </submittedName>
</protein>
<proteinExistence type="predicted"/>
<evidence type="ECO:0000313" key="1">
    <source>
        <dbReference type="EMBL" id="VVV00190.1"/>
    </source>
</evidence>
<evidence type="ECO:0000313" key="2">
    <source>
        <dbReference type="Proteomes" id="UP000356253"/>
    </source>
</evidence>